<feature type="region of interest" description="Disordered" evidence="2">
    <location>
        <begin position="550"/>
        <end position="571"/>
    </location>
</feature>
<dbReference type="OrthoDB" id="6350415at2759"/>
<evidence type="ECO:0000256" key="1">
    <source>
        <dbReference type="SAM" id="Coils"/>
    </source>
</evidence>
<evidence type="ECO:0000313" key="3">
    <source>
        <dbReference type="EMBL" id="CAG5095034.1"/>
    </source>
</evidence>
<feature type="compositionally biased region" description="Polar residues" evidence="2">
    <location>
        <begin position="1"/>
        <end position="18"/>
    </location>
</feature>
<dbReference type="AlphaFoldDB" id="A0A8J2HFE6"/>
<protein>
    <submittedName>
        <fullName evidence="3">Uncharacterized protein</fullName>
    </submittedName>
</protein>
<feature type="coiled-coil region" evidence="1">
    <location>
        <begin position="372"/>
        <end position="438"/>
    </location>
</feature>
<evidence type="ECO:0000256" key="2">
    <source>
        <dbReference type="SAM" id="MobiDB-lite"/>
    </source>
</evidence>
<keyword evidence="1" id="KW-0175">Coiled coil</keyword>
<sequence>MQSNSGNNVTFNDNNSACQAKDSDTSIACEETTSLEILNEFKKVYEKRIASIDPNDVNKSEHKIKIMTEWITDLDAQNTMLVRTIEELEEAACCRVKMLEEKLKHTSFVLSENMSGYSKPSQQNLNELTDRINQLERDEKILQQRIQYLQSDIRGLLELIRRAQVENCWRLDGINFFEIRPSDIPLSSDCAYDQVNGWSNTDKKVRFIIEFGGPVANMCPSSVALCVCDTESNSPDFYDNKFYYLPFIIINQFHSIAMKEDYKTIEFTKNRLHFDKNRKKSLEYPEELEKKVDYLNKKLKSRDKVIHKSVCKFQVLKESLLNNSTVNPEFKDDIIKVLDTVKNELIDEKYIENLQDKALSDSTVQIDNNVDTLKLKNQLDEKMREISRLNHQLNCLEKESVESREALTVEVAEKHDLIMNLKDQVTYLEEQFRQANIQLQFKNNIIKEMRKDLVSKPHELTPYFIGNDNKIIDNLSGNIYSSQYWKFATSMKQDKFNNNNDHFSNGSIENFLEMKAKQEYIEDKLRKRVKNYADKIIIETASKFLSRKSYNNSKNKRSKNTLVNDNALSGTPRKVNSNALAEKISWSDDMSDEGSNKNGAKDKLLLNIMNFKSTSKEEYRVIMDTKKELGNILNFINEMEKKKNQVVTERVNENISDAVSETKIECTNLDEYNNELINNADKLTQIITTLSKLCIDKNEGFLQLEFALQGIHEKNERLSHLELNEKILDIPEINRQQFNAMEEFRICTVCAQAATEDLREEMSNVICNLYCRHQLFVDLGKSIRKTNEVFSKAKENLSTVIKYLQVQVEEKTVSKNTIAAREIKLKDIKNDVNETRAKFISSTTDEHQQRENCENETANTDAEICDRLLNKAIDEVDYILCNLGIFISKEDYAVILLTGLNDQLQCVEENLAELSSHIDRVLQDNEAAQVTFDEKGKRLDKLERELDYAHTKMQEALESIVSISQQHDNENSSDNSNNSINNENDKIVSNEDKEYLQSTSSDNDELDQLKNSLCSKDKLLEHKEEIIRIQKNSIEMTRDELQSLHQRLQSKVDEQTAVINQYWQDRNNLLEQVCILLDTKLQNQTIKHLQDAIVKAKKNLNCQQQPQKSTIDLTVGDVWSPITPTVFNNDDVHDI</sequence>
<feature type="compositionally biased region" description="Basic and acidic residues" evidence="2">
    <location>
        <begin position="983"/>
        <end position="995"/>
    </location>
</feature>
<dbReference type="EMBL" id="CAJNRD030001121">
    <property type="protein sequence ID" value="CAG5095034.1"/>
    <property type="molecule type" value="Genomic_DNA"/>
</dbReference>
<feature type="coiled-coil region" evidence="1">
    <location>
        <begin position="1031"/>
        <end position="1058"/>
    </location>
</feature>
<feature type="compositionally biased region" description="Polar residues" evidence="2">
    <location>
        <begin position="561"/>
        <end position="571"/>
    </location>
</feature>
<gene>
    <name evidence="3" type="ORF">HICCMSTLAB_LOCUS7507</name>
</gene>
<name>A0A8J2HFE6_COTCN</name>
<proteinExistence type="predicted"/>
<accession>A0A8J2HFE6</accession>
<comment type="caution">
    <text evidence="3">The sequence shown here is derived from an EMBL/GenBank/DDBJ whole genome shotgun (WGS) entry which is preliminary data.</text>
</comment>
<feature type="region of interest" description="Disordered" evidence="2">
    <location>
        <begin position="965"/>
        <end position="1007"/>
    </location>
</feature>
<feature type="coiled-coil region" evidence="1">
    <location>
        <begin position="118"/>
        <end position="152"/>
    </location>
</feature>
<dbReference type="Proteomes" id="UP000786811">
    <property type="component" value="Unassembled WGS sequence"/>
</dbReference>
<feature type="compositionally biased region" description="Low complexity" evidence="2">
    <location>
        <begin position="972"/>
        <end position="982"/>
    </location>
</feature>
<reference evidence="3" key="1">
    <citation type="submission" date="2021-04" db="EMBL/GenBank/DDBJ databases">
        <authorList>
            <person name="Chebbi M.A.C M."/>
        </authorList>
    </citation>
    <scope>NUCLEOTIDE SEQUENCE</scope>
</reference>
<keyword evidence="4" id="KW-1185">Reference proteome</keyword>
<organism evidence="3 4">
    <name type="scientific">Cotesia congregata</name>
    <name type="common">Parasitoid wasp</name>
    <name type="synonym">Apanteles congregatus</name>
    <dbReference type="NCBI Taxonomy" id="51543"/>
    <lineage>
        <taxon>Eukaryota</taxon>
        <taxon>Metazoa</taxon>
        <taxon>Ecdysozoa</taxon>
        <taxon>Arthropoda</taxon>
        <taxon>Hexapoda</taxon>
        <taxon>Insecta</taxon>
        <taxon>Pterygota</taxon>
        <taxon>Neoptera</taxon>
        <taxon>Endopterygota</taxon>
        <taxon>Hymenoptera</taxon>
        <taxon>Apocrita</taxon>
        <taxon>Ichneumonoidea</taxon>
        <taxon>Braconidae</taxon>
        <taxon>Microgastrinae</taxon>
        <taxon>Cotesia</taxon>
    </lineage>
</organism>
<feature type="coiled-coil region" evidence="1">
    <location>
        <begin position="897"/>
        <end position="959"/>
    </location>
</feature>
<feature type="region of interest" description="Disordered" evidence="2">
    <location>
        <begin position="1"/>
        <end position="23"/>
    </location>
</feature>
<evidence type="ECO:0000313" key="4">
    <source>
        <dbReference type="Proteomes" id="UP000786811"/>
    </source>
</evidence>